<dbReference type="GO" id="GO:0031071">
    <property type="term" value="F:cysteine desulfurase activity"/>
    <property type="evidence" value="ECO:0007669"/>
    <property type="project" value="UniProtKB-ARBA"/>
</dbReference>
<comment type="caution">
    <text evidence="9">The sequence shown here is derived from an EMBL/GenBank/DDBJ whole genome shotgun (WGS) entry which is preliminary data.</text>
</comment>
<evidence type="ECO:0000256" key="4">
    <source>
        <dbReference type="ARBA" id="ARBA00022898"/>
    </source>
</evidence>
<sequence>MIYFDNSATTKPYKEVLDSFLTVSSEYFGNPSSLNALGGQAEKLLTKSREQVANLLSVKQTEILFTSGGTESNNLAIKGAAYIHKNKGRHLITTSIEHASVRQSFEQLEQDGFEVTYLPVDSTGRIQIEDLEKAIRKDTILISVMQVNNEVGTIQPIKEIGEYLKSHPNILFHVDAVQAVGKVQLSLHENRVDLCSFSAHKFHALKGTGVLYVREGVRLSPLLAGGGQERKLRSGTENVAGAVALSKALRMVLAEGKNGMERMKKIREILRNGLSELEEVQIHTPIENAAPHILNFSIKGIKPEVLIHALEEKEIYVSTTSACSSKKKSSSATLLAMGVPDELAESAIRISLSFNNTENEAIDALSAMKEASDHLRKVMK</sequence>
<dbReference type="Pfam" id="PF00266">
    <property type="entry name" value="Aminotran_5"/>
    <property type="match status" value="1"/>
</dbReference>
<proteinExistence type="inferred from homology"/>
<keyword evidence="6" id="KW-0411">Iron-sulfur</keyword>
<comment type="similarity">
    <text evidence="2">Belongs to the class-V pyridoxal-phosphate-dependent aminotransferase family. NifS/IscS subfamily.</text>
</comment>
<dbReference type="SUPFAM" id="SSF53383">
    <property type="entry name" value="PLP-dependent transferases"/>
    <property type="match status" value="1"/>
</dbReference>
<keyword evidence="11" id="KW-1185">Reference proteome</keyword>
<dbReference type="Gene3D" id="3.90.1150.10">
    <property type="entry name" value="Aspartate Aminotransferase, domain 1"/>
    <property type="match status" value="1"/>
</dbReference>
<dbReference type="PANTHER" id="PTHR11601">
    <property type="entry name" value="CYSTEINE DESULFURYLASE FAMILY MEMBER"/>
    <property type="match status" value="1"/>
</dbReference>
<keyword evidence="4" id="KW-0663">Pyridoxal phosphate</keyword>
<evidence type="ECO:0000259" key="7">
    <source>
        <dbReference type="Pfam" id="PF00266"/>
    </source>
</evidence>
<evidence type="ECO:0000256" key="6">
    <source>
        <dbReference type="ARBA" id="ARBA00023014"/>
    </source>
</evidence>
<dbReference type="InterPro" id="IPR015421">
    <property type="entry name" value="PyrdxlP-dep_Trfase_major"/>
</dbReference>
<dbReference type="EMBL" id="JAVGVR010000001">
    <property type="protein sequence ID" value="MDQ6599941.1"/>
    <property type="molecule type" value="Genomic_DNA"/>
</dbReference>
<dbReference type="GO" id="GO:0051536">
    <property type="term" value="F:iron-sulfur cluster binding"/>
    <property type="evidence" value="ECO:0007669"/>
    <property type="project" value="UniProtKB-KW"/>
</dbReference>
<accession>A0A4R5VS29</accession>
<evidence type="ECO:0000256" key="2">
    <source>
        <dbReference type="ARBA" id="ARBA00006490"/>
    </source>
</evidence>
<name>A0A4R5VS29_9BACI</name>
<dbReference type="PIRSF" id="PIRSF005572">
    <property type="entry name" value="NifS"/>
    <property type="match status" value="1"/>
</dbReference>
<dbReference type="Proteomes" id="UP000295132">
    <property type="component" value="Unassembled WGS sequence"/>
</dbReference>
<reference evidence="8" key="2">
    <citation type="submission" date="2023-08" db="EMBL/GenBank/DDBJ databases">
        <title>Nitrogen cycling bacteria in agricultural field soils.</title>
        <authorList>
            <person name="Jang J."/>
        </authorList>
    </citation>
    <scope>NUCLEOTIDE SEQUENCE</scope>
    <source>
        <strain evidence="8">PS3-36</strain>
    </source>
</reference>
<dbReference type="InterPro" id="IPR015422">
    <property type="entry name" value="PyrdxlP-dep_Trfase_small"/>
</dbReference>
<dbReference type="InterPro" id="IPR000192">
    <property type="entry name" value="Aminotrans_V_dom"/>
</dbReference>
<evidence type="ECO:0000256" key="3">
    <source>
        <dbReference type="ARBA" id="ARBA00022723"/>
    </source>
</evidence>
<dbReference type="Proteomes" id="UP001178888">
    <property type="component" value="Unassembled WGS sequence"/>
</dbReference>
<keyword evidence="5" id="KW-0408">Iron</keyword>
<dbReference type="InterPro" id="IPR016454">
    <property type="entry name" value="Cysteine_dSase"/>
</dbReference>
<feature type="domain" description="Aminotransferase class V" evidence="7">
    <location>
        <begin position="2"/>
        <end position="360"/>
    </location>
</feature>
<evidence type="ECO:0000256" key="1">
    <source>
        <dbReference type="ARBA" id="ARBA00001933"/>
    </source>
</evidence>
<organism evidence="9 10">
    <name type="scientific">Bacillus salipaludis</name>
    <dbReference type="NCBI Taxonomy" id="2547811"/>
    <lineage>
        <taxon>Bacteria</taxon>
        <taxon>Bacillati</taxon>
        <taxon>Bacillota</taxon>
        <taxon>Bacilli</taxon>
        <taxon>Bacillales</taxon>
        <taxon>Bacillaceae</taxon>
        <taxon>Bacillus</taxon>
    </lineage>
</organism>
<dbReference type="FunFam" id="3.40.640.10:FF:000084">
    <property type="entry name" value="IscS-like cysteine desulfurase"/>
    <property type="match status" value="1"/>
</dbReference>
<reference evidence="9 10" key="1">
    <citation type="submission" date="2019-03" db="EMBL/GenBank/DDBJ databases">
        <title>Bacillus niacini sp. nov. a Nicotinate-Metabolizing Mesophile Isolated from Soil.</title>
        <authorList>
            <person name="Zhang G."/>
        </authorList>
    </citation>
    <scope>NUCLEOTIDE SEQUENCE [LARGE SCALE GENOMIC DNA]</scope>
    <source>
        <strain evidence="9 10">WN066</strain>
    </source>
</reference>
<gene>
    <name evidence="9" type="ORF">E2K98_11180</name>
    <name evidence="8" type="ORF">RCG21_26965</name>
</gene>
<dbReference type="Gene3D" id="3.40.640.10">
    <property type="entry name" value="Type I PLP-dependent aspartate aminotransferase-like (Major domain)"/>
    <property type="match status" value="1"/>
</dbReference>
<keyword evidence="3" id="KW-0479">Metal-binding</keyword>
<evidence type="ECO:0000256" key="5">
    <source>
        <dbReference type="ARBA" id="ARBA00023004"/>
    </source>
</evidence>
<dbReference type="PANTHER" id="PTHR11601:SF50">
    <property type="entry name" value="CYSTEINE DESULFURASE ISCS 2-RELATED"/>
    <property type="match status" value="1"/>
</dbReference>
<comment type="cofactor">
    <cofactor evidence="1">
        <name>pyridoxal 5'-phosphate</name>
        <dbReference type="ChEBI" id="CHEBI:597326"/>
    </cofactor>
</comment>
<dbReference type="InterPro" id="IPR015424">
    <property type="entry name" value="PyrdxlP-dep_Trfase"/>
</dbReference>
<evidence type="ECO:0000313" key="8">
    <source>
        <dbReference type="EMBL" id="MDQ6599941.1"/>
    </source>
</evidence>
<dbReference type="EMBL" id="SMYO01000005">
    <property type="protein sequence ID" value="TDK61455.1"/>
    <property type="molecule type" value="Genomic_DNA"/>
</dbReference>
<evidence type="ECO:0000313" key="10">
    <source>
        <dbReference type="Proteomes" id="UP000295132"/>
    </source>
</evidence>
<evidence type="ECO:0000313" key="9">
    <source>
        <dbReference type="EMBL" id="TDK61455.1"/>
    </source>
</evidence>
<dbReference type="GO" id="GO:0046872">
    <property type="term" value="F:metal ion binding"/>
    <property type="evidence" value="ECO:0007669"/>
    <property type="project" value="UniProtKB-KW"/>
</dbReference>
<dbReference type="AlphaFoldDB" id="A0A4R5VS29"/>
<dbReference type="RefSeq" id="WP_133334324.1">
    <property type="nucleotide sequence ID" value="NZ_JAVGVR010000001.1"/>
</dbReference>
<protein>
    <submittedName>
        <fullName evidence="8 9">Cysteine desulfurase</fullName>
    </submittedName>
</protein>
<dbReference type="NCBIfam" id="NF002806">
    <property type="entry name" value="PRK02948.1"/>
    <property type="match status" value="1"/>
</dbReference>
<evidence type="ECO:0000313" key="11">
    <source>
        <dbReference type="Proteomes" id="UP001178888"/>
    </source>
</evidence>